<sequence length="463" mass="53923">MVEYSVTMSLRVQPTLQWGSFLCKNPSKSHDNLFEVAQFPIFQVASKIVIMARSTCQICLDVVEKTQSLSNICGKSCNAKICQQCMGRHVEVTLQQFYPGVLPRIRCPICLVPVHASCWEDCVPTEIKLSLTTKYAELCRQACVVTPPCCHKTDYTHLTVFDPERTPSSPVMLLPSQLEKFKVMCKQFCRHKLEPRAVLDYAFETFGEEKAAILLNELTLSRIQDPERRATLLLSLMYFRPNTKTNCCDHDFCFNCKRRGHHESCGEDFDEKNDLVRCRTCRALLLKVEGCDAVNCVCGFNMNWSQERNLRRDRKKRIVPVDIFDIPRTNDWLAFKPRLSVVMVKLRRKWLQHRALAMRPLVHPVFVVYVWRFRLRKVLATQLNIAWIARRAKFVDQTIDKVRDILRPAVASCAWRRRFSKALVHMERDMYWKAYQRWHSEEVDAQAEEVNSLLCIGAFDDDE</sequence>
<dbReference type="Proteomes" id="UP000052943">
    <property type="component" value="Unassembled WGS sequence"/>
</dbReference>
<gene>
    <name evidence="1" type="ORF">AM587_10008314</name>
</gene>
<name>A0A0W8BY57_PHYNI</name>
<dbReference type="OrthoDB" id="10009520at2759"/>
<protein>
    <recommendedName>
        <fullName evidence="3">RING-type domain-containing protein</fullName>
    </recommendedName>
</protein>
<organism evidence="1 2">
    <name type="scientific">Phytophthora nicotianae</name>
    <name type="common">Potato buckeye rot agent</name>
    <name type="synonym">Phytophthora parasitica</name>
    <dbReference type="NCBI Taxonomy" id="4792"/>
    <lineage>
        <taxon>Eukaryota</taxon>
        <taxon>Sar</taxon>
        <taxon>Stramenopiles</taxon>
        <taxon>Oomycota</taxon>
        <taxon>Peronosporomycetes</taxon>
        <taxon>Peronosporales</taxon>
        <taxon>Peronosporaceae</taxon>
        <taxon>Phytophthora</taxon>
    </lineage>
</organism>
<comment type="caution">
    <text evidence="1">The sequence shown here is derived from an EMBL/GenBank/DDBJ whole genome shotgun (WGS) entry which is preliminary data.</text>
</comment>
<accession>A0A0W8BY57</accession>
<evidence type="ECO:0008006" key="3">
    <source>
        <dbReference type="Google" id="ProtNLM"/>
    </source>
</evidence>
<evidence type="ECO:0000313" key="2">
    <source>
        <dbReference type="Proteomes" id="UP000052943"/>
    </source>
</evidence>
<dbReference type="AlphaFoldDB" id="A0A0W8BY57"/>
<dbReference type="EMBL" id="LNFO01005721">
    <property type="protein sequence ID" value="KUF76787.1"/>
    <property type="molecule type" value="Genomic_DNA"/>
</dbReference>
<reference evidence="1 2" key="1">
    <citation type="submission" date="2015-11" db="EMBL/GenBank/DDBJ databases">
        <title>Genomes and virulence difference between two physiological races of Phytophthora nicotianae.</title>
        <authorList>
            <person name="Liu H."/>
            <person name="Ma X."/>
            <person name="Yu H."/>
            <person name="Fang D."/>
            <person name="Li Y."/>
            <person name="Wang X."/>
            <person name="Wang W."/>
            <person name="Dong Y."/>
            <person name="Xiao B."/>
        </authorList>
    </citation>
    <scope>NUCLEOTIDE SEQUENCE [LARGE SCALE GENOMIC DNA]</scope>
    <source>
        <strain evidence="2">race 0</strain>
    </source>
</reference>
<evidence type="ECO:0000313" key="1">
    <source>
        <dbReference type="EMBL" id="KUF76787.1"/>
    </source>
</evidence>
<proteinExistence type="predicted"/>